<evidence type="ECO:0000313" key="2">
    <source>
        <dbReference type="EMBL" id="TNC41742.1"/>
    </source>
</evidence>
<feature type="transmembrane region" description="Helical" evidence="1">
    <location>
        <begin position="36"/>
        <end position="54"/>
    </location>
</feature>
<gene>
    <name evidence="3" type="ORF">FHE65_14095</name>
    <name evidence="2" type="ORF">FHE65_22170</name>
</gene>
<sequence length="148" mass="15320">MSRARLGLPVWVILLLAALALPRVVVHDLGVDVGGFVMALLALGPPAVWMLVALRARVPSPVTTLLVVGAVYGIGLGIGHNLMWDAVFEESPRLGGSLDGELPEGTEEAVMRATTFGSSVFTGAVVGLVAGLVASALRRVGRSDGARR</sequence>
<feature type="transmembrane region" description="Helical" evidence="1">
    <location>
        <begin position="66"/>
        <end position="84"/>
    </location>
</feature>
<name>A0A5C4MJW1_9ACTN</name>
<proteinExistence type="predicted"/>
<keyword evidence="1" id="KW-1133">Transmembrane helix</keyword>
<dbReference type="EMBL" id="VDFR01000063">
    <property type="protein sequence ID" value="TNC45986.1"/>
    <property type="molecule type" value="Genomic_DNA"/>
</dbReference>
<protein>
    <submittedName>
        <fullName evidence="3">Uncharacterized protein</fullName>
    </submittedName>
</protein>
<dbReference type="OrthoDB" id="2658663at2"/>
<accession>A0A5C4MJW1</accession>
<dbReference type="EMBL" id="VDFR01000104">
    <property type="protein sequence ID" value="TNC41742.1"/>
    <property type="molecule type" value="Genomic_DNA"/>
</dbReference>
<keyword evidence="1" id="KW-0812">Transmembrane</keyword>
<dbReference type="AlphaFoldDB" id="A0A5C4MJW1"/>
<organism evidence="3 4">
    <name type="scientific">Mumia zhuanghuii</name>
    <dbReference type="NCBI Taxonomy" id="2585211"/>
    <lineage>
        <taxon>Bacteria</taxon>
        <taxon>Bacillati</taxon>
        <taxon>Actinomycetota</taxon>
        <taxon>Actinomycetes</taxon>
        <taxon>Propionibacteriales</taxon>
        <taxon>Nocardioidaceae</taxon>
        <taxon>Mumia</taxon>
    </lineage>
</organism>
<dbReference type="Proteomes" id="UP000306740">
    <property type="component" value="Unassembled WGS sequence"/>
</dbReference>
<comment type="caution">
    <text evidence="3">The sequence shown here is derived from an EMBL/GenBank/DDBJ whole genome shotgun (WGS) entry which is preliminary data.</text>
</comment>
<dbReference type="RefSeq" id="WP_139084842.1">
    <property type="nucleotide sequence ID" value="NZ_VDFR01000063.1"/>
</dbReference>
<keyword evidence="1" id="KW-0472">Membrane</keyword>
<evidence type="ECO:0000313" key="4">
    <source>
        <dbReference type="Proteomes" id="UP000306740"/>
    </source>
</evidence>
<reference evidence="3 4" key="1">
    <citation type="submission" date="2019-05" db="EMBL/GenBank/DDBJ databases">
        <title>Mumia sp. nov., isolated from the intestinal contents of plateau pika (Ochotona curzoniae) in the Qinghai-Tibet plateau of China.</title>
        <authorList>
            <person name="Tian Z."/>
        </authorList>
    </citation>
    <scope>NUCLEOTIDE SEQUENCE [LARGE SCALE GENOMIC DNA]</scope>
    <source>
        <strain evidence="4">527</strain>
        <strain evidence="3">Z527</strain>
    </source>
</reference>
<evidence type="ECO:0000256" key="1">
    <source>
        <dbReference type="SAM" id="Phobius"/>
    </source>
</evidence>
<evidence type="ECO:0000313" key="3">
    <source>
        <dbReference type="EMBL" id="TNC45986.1"/>
    </source>
</evidence>
<feature type="transmembrane region" description="Helical" evidence="1">
    <location>
        <begin position="116"/>
        <end position="137"/>
    </location>
</feature>